<organism evidence="1 2">
    <name type="scientific">Ruegeria marina</name>
    <dbReference type="NCBI Taxonomy" id="639004"/>
    <lineage>
        <taxon>Bacteria</taxon>
        <taxon>Pseudomonadati</taxon>
        <taxon>Pseudomonadota</taxon>
        <taxon>Alphaproteobacteria</taxon>
        <taxon>Rhodobacterales</taxon>
        <taxon>Roseobacteraceae</taxon>
        <taxon>Ruegeria</taxon>
    </lineage>
</organism>
<sequence length="318" mass="35597">MNTPVPLKKVLVVGFSVTAETPGFVGAAQHNLENIFDIQKAAIGGIHPHDLRHLFDSIMETYRPDIVILELSTAGFRQLKFGAGDHLKSLNALLGCCARLKAKVAFLDLPRNDVDYSNDWLYDMHEKICHEHDFPIVQIKKVTGLLRDFVHPSEEGIKVYSLALQELLSRDLRVPSPNFETANHHQYGALLAHDLLCAGAASRLFRRSGYEVNCVELTPGKPLELKLETPEIISGATFLMGPRSGMIRLTYDGGERIANCYDQFCYYERFGLNKFEPFTATSILLEQLPDIPQTALLKGDVDTSERRGYLAHLLTTKT</sequence>
<protein>
    <submittedName>
        <fullName evidence="1">Uncharacterized protein</fullName>
    </submittedName>
</protein>
<dbReference type="Proteomes" id="UP000199628">
    <property type="component" value="Unassembled WGS sequence"/>
</dbReference>
<evidence type="ECO:0000313" key="2">
    <source>
        <dbReference type="Proteomes" id="UP000199628"/>
    </source>
</evidence>
<proteinExistence type="predicted"/>
<dbReference type="Gene3D" id="3.40.50.1110">
    <property type="entry name" value="SGNH hydrolase"/>
    <property type="match status" value="1"/>
</dbReference>
<reference evidence="2" key="1">
    <citation type="submission" date="2016-10" db="EMBL/GenBank/DDBJ databases">
        <authorList>
            <person name="Varghese N."/>
            <person name="Submissions S."/>
        </authorList>
    </citation>
    <scope>NUCLEOTIDE SEQUENCE [LARGE SCALE GENOMIC DNA]</scope>
    <source>
        <strain evidence="2">CGMCC 1.9108</strain>
    </source>
</reference>
<dbReference type="InterPro" id="IPR036514">
    <property type="entry name" value="SGNH_hydro_sf"/>
</dbReference>
<dbReference type="SUPFAM" id="SSF52266">
    <property type="entry name" value="SGNH hydrolase"/>
    <property type="match status" value="1"/>
</dbReference>
<gene>
    <name evidence="1" type="ORF">SAMN04488239_12440</name>
</gene>
<dbReference type="STRING" id="639004.SAMN04488239_12440"/>
<evidence type="ECO:0000313" key="1">
    <source>
        <dbReference type="EMBL" id="SDE60282.1"/>
    </source>
</evidence>
<dbReference type="RefSeq" id="WP_143028634.1">
    <property type="nucleotide sequence ID" value="NZ_FMZV01000024.1"/>
</dbReference>
<keyword evidence="2" id="KW-1185">Reference proteome</keyword>
<dbReference type="OrthoDB" id="7846073at2"/>
<dbReference type="EMBL" id="FMZV01000024">
    <property type="protein sequence ID" value="SDE60282.1"/>
    <property type="molecule type" value="Genomic_DNA"/>
</dbReference>
<name>A0A1G7E9E2_9RHOB</name>
<accession>A0A1G7E9E2</accession>
<dbReference type="AlphaFoldDB" id="A0A1G7E9E2"/>
<dbReference type="GO" id="GO:0016788">
    <property type="term" value="F:hydrolase activity, acting on ester bonds"/>
    <property type="evidence" value="ECO:0007669"/>
    <property type="project" value="UniProtKB-ARBA"/>
</dbReference>